<accession>A0A448WF52</accession>
<gene>
    <name evidence="1" type="ORF">PXEA_LOCUS3722</name>
</gene>
<evidence type="ECO:0000313" key="2">
    <source>
        <dbReference type="Proteomes" id="UP000784294"/>
    </source>
</evidence>
<organism evidence="1 2">
    <name type="scientific">Protopolystoma xenopodis</name>
    <dbReference type="NCBI Taxonomy" id="117903"/>
    <lineage>
        <taxon>Eukaryota</taxon>
        <taxon>Metazoa</taxon>
        <taxon>Spiralia</taxon>
        <taxon>Lophotrochozoa</taxon>
        <taxon>Platyhelminthes</taxon>
        <taxon>Monogenea</taxon>
        <taxon>Polyopisthocotylea</taxon>
        <taxon>Polystomatidea</taxon>
        <taxon>Polystomatidae</taxon>
        <taxon>Protopolystoma</taxon>
    </lineage>
</organism>
<keyword evidence="2" id="KW-1185">Reference proteome</keyword>
<dbReference type="EMBL" id="CAAALY010008563">
    <property type="protein sequence ID" value="VEL10282.1"/>
    <property type="molecule type" value="Genomic_DNA"/>
</dbReference>
<sequence length="74" mass="7999">MSMLRDRDQIVQLTADNRSRLLDVLEHVASKTQLDKAIVRTLTTADLISAGGVDRCAAAAHQLDAIMGIKPLEG</sequence>
<dbReference type="OrthoDB" id="27109at2759"/>
<protein>
    <submittedName>
        <fullName evidence="1">Uncharacterized protein</fullName>
    </submittedName>
</protein>
<evidence type="ECO:0000313" key="1">
    <source>
        <dbReference type="EMBL" id="VEL10282.1"/>
    </source>
</evidence>
<dbReference type="AlphaFoldDB" id="A0A448WF52"/>
<proteinExistence type="predicted"/>
<comment type="caution">
    <text evidence="1">The sequence shown here is derived from an EMBL/GenBank/DDBJ whole genome shotgun (WGS) entry which is preliminary data.</text>
</comment>
<dbReference type="Proteomes" id="UP000784294">
    <property type="component" value="Unassembled WGS sequence"/>
</dbReference>
<reference evidence="1" key="1">
    <citation type="submission" date="2018-11" db="EMBL/GenBank/DDBJ databases">
        <authorList>
            <consortium name="Pathogen Informatics"/>
        </authorList>
    </citation>
    <scope>NUCLEOTIDE SEQUENCE</scope>
</reference>
<name>A0A448WF52_9PLAT</name>